<dbReference type="PATRIC" id="fig|1193502.14.peg.568"/>
<dbReference type="PRINTS" id="PR00953">
    <property type="entry name" value="TYPE3IMRPROT"/>
</dbReference>
<feature type="transmembrane region" description="Helical" evidence="10">
    <location>
        <begin position="121"/>
        <end position="141"/>
    </location>
</feature>
<evidence type="ECO:0000256" key="7">
    <source>
        <dbReference type="ARBA" id="ARBA00023136"/>
    </source>
</evidence>
<keyword evidence="11" id="KW-0282">Flagellum</keyword>
<keyword evidence="12" id="KW-1185">Reference proteome</keyword>
<evidence type="ECO:0000256" key="5">
    <source>
        <dbReference type="ARBA" id="ARBA00022692"/>
    </source>
</evidence>
<dbReference type="InterPro" id="IPR006303">
    <property type="entry name" value="FliR"/>
</dbReference>
<dbReference type="STRING" id="1193502.SHALO_0559"/>
<dbReference type="AlphaFoldDB" id="A0A1D7TH37"/>
<dbReference type="GO" id="GO:0005886">
    <property type="term" value="C:plasma membrane"/>
    <property type="evidence" value="ECO:0007669"/>
    <property type="project" value="UniProtKB-SubCell"/>
</dbReference>
<dbReference type="Proteomes" id="UP000094609">
    <property type="component" value="Chromosome"/>
</dbReference>
<evidence type="ECO:0000256" key="3">
    <source>
        <dbReference type="ARBA" id="ARBA00021717"/>
    </source>
</evidence>
<comment type="subcellular location">
    <subcellularLocation>
        <location evidence="10">Cell membrane</location>
        <topology evidence="10">Multi-pass membrane protein</topology>
    </subcellularLocation>
    <subcellularLocation>
        <location evidence="10">Bacterial flagellum basal body</location>
    </subcellularLocation>
</comment>
<dbReference type="GO" id="GO:0006605">
    <property type="term" value="P:protein targeting"/>
    <property type="evidence" value="ECO:0007669"/>
    <property type="project" value="UniProtKB-UniRule"/>
</dbReference>
<organism evidence="11 12">
    <name type="scientific">Sulfurospirillum halorespirans DSM 13726</name>
    <dbReference type="NCBI Taxonomy" id="1193502"/>
    <lineage>
        <taxon>Bacteria</taxon>
        <taxon>Pseudomonadati</taxon>
        <taxon>Campylobacterota</taxon>
        <taxon>Epsilonproteobacteria</taxon>
        <taxon>Campylobacterales</taxon>
        <taxon>Sulfurospirillaceae</taxon>
        <taxon>Sulfurospirillum</taxon>
    </lineage>
</organism>
<feature type="transmembrane region" description="Helical" evidence="10">
    <location>
        <begin position="12"/>
        <end position="33"/>
    </location>
</feature>
<keyword evidence="5 10" id="KW-0812">Transmembrane</keyword>
<evidence type="ECO:0000256" key="10">
    <source>
        <dbReference type="RuleBase" id="RU362071"/>
    </source>
</evidence>
<evidence type="ECO:0000256" key="1">
    <source>
        <dbReference type="ARBA" id="ARBA00002578"/>
    </source>
</evidence>
<comment type="function">
    <text evidence="1 10">Role in flagellar biosynthesis.</text>
</comment>
<keyword evidence="7 10" id="KW-0472">Membrane</keyword>
<keyword evidence="6 10" id="KW-1133">Transmembrane helix</keyword>
<evidence type="ECO:0000256" key="9">
    <source>
        <dbReference type="NCBIfam" id="TIGR01400"/>
    </source>
</evidence>
<evidence type="ECO:0000313" key="12">
    <source>
        <dbReference type="Proteomes" id="UP000094609"/>
    </source>
</evidence>
<keyword evidence="11" id="KW-0969">Cilium</keyword>
<proteinExistence type="inferred from homology"/>
<feature type="transmembrane region" description="Helical" evidence="10">
    <location>
        <begin position="45"/>
        <end position="62"/>
    </location>
</feature>
<dbReference type="PANTHER" id="PTHR30065:SF8">
    <property type="entry name" value="FLAGELLAR BIOSYNTHETIC PROTEIN FLIR"/>
    <property type="match status" value="1"/>
</dbReference>
<dbReference type="KEGG" id="shal:SHALO_0559"/>
<evidence type="ECO:0000313" key="11">
    <source>
        <dbReference type="EMBL" id="AOO64348.1"/>
    </source>
</evidence>
<dbReference type="NCBIfam" id="TIGR01400">
    <property type="entry name" value="fliR"/>
    <property type="match status" value="1"/>
</dbReference>
<dbReference type="EMBL" id="CP017111">
    <property type="protein sequence ID" value="AOO64348.1"/>
    <property type="molecule type" value="Genomic_DNA"/>
</dbReference>
<feature type="transmembrane region" description="Helical" evidence="10">
    <location>
        <begin position="148"/>
        <end position="165"/>
    </location>
</feature>
<protein>
    <recommendedName>
        <fullName evidence="3 9">Flagellar biosynthetic protein FliR</fullName>
    </recommendedName>
</protein>
<keyword evidence="11" id="KW-0966">Cell projection</keyword>
<evidence type="ECO:0000256" key="4">
    <source>
        <dbReference type="ARBA" id="ARBA00022475"/>
    </source>
</evidence>
<dbReference type="GO" id="GO:0044780">
    <property type="term" value="P:bacterial-type flagellum assembly"/>
    <property type="evidence" value="ECO:0007669"/>
    <property type="project" value="UniProtKB-UniRule"/>
</dbReference>
<reference evidence="12" key="1">
    <citation type="submission" date="2016-08" db="EMBL/GenBank/DDBJ databases">
        <title>Complete genome sequence of the organohalide-respiring Epsilonproteobacterium Sulfurospirillum halorespirans.</title>
        <authorList>
            <person name="Goris T."/>
            <person name="Zimmermann J."/>
            <person name="Schenz B."/>
            <person name="Lemos M."/>
            <person name="Hackermueller J."/>
            <person name="Diekert G."/>
        </authorList>
    </citation>
    <scope>NUCLEOTIDE SEQUENCE [LARGE SCALE GENOMIC DNA]</scope>
    <source>
        <strain>DSM 13726</strain>
        <strain evidence="12">PCE-M2</strain>
    </source>
</reference>
<evidence type="ECO:0000256" key="2">
    <source>
        <dbReference type="ARBA" id="ARBA00009772"/>
    </source>
</evidence>
<dbReference type="GO" id="GO:0009425">
    <property type="term" value="C:bacterial-type flagellum basal body"/>
    <property type="evidence" value="ECO:0007669"/>
    <property type="project" value="UniProtKB-SubCell"/>
</dbReference>
<keyword evidence="4 10" id="KW-1003">Cell membrane</keyword>
<dbReference type="InterPro" id="IPR002010">
    <property type="entry name" value="T3SS_IM_R"/>
</dbReference>
<comment type="similarity">
    <text evidence="2 10">Belongs to the FliR/MopE/SpaR family.</text>
</comment>
<sequence length="258" mass="28471">MESLVKLFGEGQVILFLLLFARLSGLFAFFPFYSHANIPLSIKSSITFFMVIFLFPLLPPALHVNATLLNLSLAIVGELLIGFVAGLFLTITISILQMAGMQISFVMGFTMASVVDPQTSTSIPLLSQMLSLIGLMVILAFNGHHQMLLFIADSLTLLPLGSFYPQTNILTYLLKAMTGMFVYGFILSFPVVGFSLLLDVVFGMLMKTMPQFNLLVIGFPIKIMVSLVVLVATLASIMLLFKKEFIEALNHLTILFVR</sequence>
<evidence type="ECO:0000256" key="6">
    <source>
        <dbReference type="ARBA" id="ARBA00022989"/>
    </source>
</evidence>
<evidence type="ECO:0000256" key="8">
    <source>
        <dbReference type="ARBA" id="ARBA00023143"/>
    </source>
</evidence>
<dbReference type="PANTHER" id="PTHR30065">
    <property type="entry name" value="FLAGELLAR BIOSYNTHETIC PROTEIN FLIR"/>
    <property type="match status" value="1"/>
</dbReference>
<feature type="transmembrane region" description="Helical" evidence="10">
    <location>
        <begin position="214"/>
        <end position="241"/>
    </location>
</feature>
<feature type="transmembrane region" description="Helical" evidence="10">
    <location>
        <begin position="180"/>
        <end position="202"/>
    </location>
</feature>
<accession>A0A1D7TH37</accession>
<gene>
    <name evidence="11" type="ORF">SHALO_0559</name>
</gene>
<dbReference type="Pfam" id="PF01311">
    <property type="entry name" value="Bac_export_1"/>
    <property type="match status" value="1"/>
</dbReference>
<name>A0A1D7TH37_9BACT</name>
<keyword evidence="8 10" id="KW-0975">Bacterial flagellum</keyword>